<dbReference type="Proteomes" id="UP000299102">
    <property type="component" value="Unassembled WGS sequence"/>
</dbReference>
<evidence type="ECO:0000313" key="3">
    <source>
        <dbReference type="Proteomes" id="UP000299102"/>
    </source>
</evidence>
<protein>
    <submittedName>
        <fullName evidence="2">Uncharacterized protein</fullName>
    </submittedName>
</protein>
<evidence type="ECO:0000313" key="2">
    <source>
        <dbReference type="EMBL" id="GBP49676.1"/>
    </source>
</evidence>
<gene>
    <name evidence="2" type="ORF">EVAR_33310_1</name>
</gene>
<evidence type="ECO:0000256" key="1">
    <source>
        <dbReference type="SAM" id="MobiDB-lite"/>
    </source>
</evidence>
<reference evidence="2 3" key="1">
    <citation type="journal article" date="2019" name="Commun. Biol.">
        <title>The bagworm genome reveals a unique fibroin gene that provides high tensile strength.</title>
        <authorList>
            <person name="Kono N."/>
            <person name="Nakamura H."/>
            <person name="Ohtoshi R."/>
            <person name="Tomita M."/>
            <person name="Numata K."/>
            <person name="Arakawa K."/>
        </authorList>
    </citation>
    <scope>NUCLEOTIDE SEQUENCE [LARGE SCALE GENOMIC DNA]</scope>
</reference>
<proteinExistence type="predicted"/>
<feature type="region of interest" description="Disordered" evidence="1">
    <location>
        <begin position="153"/>
        <end position="174"/>
    </location>
</feature>
<sequence>MALSSLFSPSLRDSPTAVPVGGWLSESTTTFPPKHAGKKHIRRRRSSDAIPLASTVKHCLLGHHDRVIQSRSGIDAQRLLGTACRALRARRYRQQSNVCKCLLIVVHASTHVCSPQLEDRRRCVAPSQALVIDDRNATGSDFAIVGENADTRASDSGALQRVPPPRRLADKWAH</sequence>
<dbReference type="EMBL" id="BGZK01000550">
    <property type="protein sequence ID" value="GBP49676.1"/>
    <property type="molecule type" value="Genomic_DNA"/>
</dbReference>
<dbReference type="AlphaFoldDB" id="A0A4C1WE58"/>
<organism evidence="2 3">
    <name type="scientific">Eumeta variegata</name>
    <name type="common">Bagworm moth</name>
    <name type="synonym">Eumeta japonica</name>
    <dbReference type="NCBI Taxonomy" id="151549"/>
    <lineage>
        <taxon>Eukaryota</taxon>
        <taxon>Metazoa</taxon>
        <taxon>Ecdysozoa</taxon>
        <taxon>Arthropoda</taxon>
        <taxon>Hexapoda</taxon>
        <taxon>Insecta</taxon>
        <taxon>Pterygota</taxon>
        <taxon>Neoptera</taxon>
        <taxon>Endopterygota</taxon>
        <taxon>Lepidoptera</taxon>
        <taxon>Glossata</taxon>
        <taxon>Ditrysia</taxon>
        <taxon>Tineoidea</taxon>
        <taxon>Psychidae</taxon>
        <taxon>Oiketicinae</taxon>
        <taxon>Eumeta</taxon>
    </lineage>
</organism>
<keyword evidence="3" id="KW-1185">Reference proteome</keyword>
<accession>A0A4C1WE58</accession>
<name>A0A4C1WE58_EUMVA</name>
<comment type="caution">
    <text evidence="2">The sequence shown here is derived from an EMBL/GenBank/DDBJ whole genome shotgun (WGS) entry which is preliminary data.</text>
</comment>